<dbReference type="GO" id="GO:0030170">
    <property type="term" value="F:pyridoxal phosphate binding"/>
    <property type="evidence" value="ECO:0007669"/>
    <property type="project" value="InterPro"/>
</dbReference>
<dbReference type="CDD" id="cd00610">
    <property type="entry name" value="OAT_like"/>
    <property type="match status" value="1"/>
</dbReference>
<gene>
    <name evidence="6" type="primary">hemL</name>
    <name evidence="6" type="ORF">ACAM_1334</name>
</gene>
<accession>U3TFN8</accession>
<dbReference type="EC" id="5.4.3.8" evidence="6"/>
<dbReference type="Pfam" id="PF00202">
    <property type="entry name" value="Aminotran_3"/>
    <property type="match status" value="1"/>
</dbReference>
<protein>
    <submittedName>
        <fullName evidence="6">Glutamate-1-semialdehyde aminotransferase</fullName>
        <ecNumber evidence="6">5.4.3.8</ecNumber>
    </submittedName>
</protein>
<evidence type="ECO:0000313" key="6">
    <source>
        <dbReference type="EMBL" id="BAN90803.1"/>
    </source>
</evidence>
<dbReference type="RefSeq" id="WP_022542073.1">
    <property type="nucleotide sequence ID" value="NC_022521.1"/>
</dbReference>
<evidence type="ECO:0000256" key="5">
    <source>
        <dbReference type="RuleBase" id="RU003560"/>
    </source>
</evidence>
<keyword evidence="4 6" id="KW-0413">Isomerase</keyword>
<evidence type="ECO:0000256" key="2">
    <source>
        <dbReference type="ARBA" id="ARBA00001933"/>
    </source>
</evidence>
<sequence>MGSKGEDGLWGDALSLFVGGAQGGLRREFHSIDPLIVSQAKGSRIRDYMGREYIDFHMAFGAIALGHNDDYVVTRVREQLDRLILHGAGVSDVEIAFAKKLIGRFPMYDKVLFTNSGSEAVMIAIRLARAYTGRDLIVKFDGNYHGWHDYSMYNVKTPAYKGKTAESKGIPDAVASTVEVLPYNDLEAVERFMEKFGDRVAAFILEPVAHSMGVIPAERDFVAKLRRLCDSHGSLLIFDEIITFIRVSDRGMQDYFGVKADLTTVGKAIANGMPVAALLGGGEVMELLGRGVVSSGTYSGHPLSMAAGVATLEKAERVGLTRVLNRKAKDLAGILRDLAEDLGVEAVVSQFGGSVSIYFGLDSRPKNLEEALRANGKAYRAFASELRRLGILVTPNPLKRMHLAYSHGGDEFEAFHRAAEKALRTAREYL</sequence>
<proteinExistence type="inferred from homology"/>
<dbReference type="eggNOG" id="arCOG00918">
    <property type="taxonomic scope" value="Archaea"/>
</dbReference>
<evidence type="ECO:0000256" key="4">
    <source>
        <dbReference type="ARBA" id="ARBA00023235"/>
    </source>
</evidence>
<evidence type="ECO:0000256" key="1">
    <source>
        <dbReference type="ARBA" id="ARBA00001579"/>
    </source>
</evidence>
<comment type="similarity">
    <text evidence="5">Belongs to the class-III pyridoxal-phosphate-dependent aminotransferase family.</text>
</comment>
<dbReference type="AlphaFoldDB" id="U3TFN8"/>
<keyword evidence="6" id="KW-0808">Transferase</keyword>
<keyword evidence="6" id="KW-0032">Aminotransferase</keyword>
<dbReference type="InterPro" id="IPR015421">
    <property type="entry name" value="PyrdxlP-dep_Trfase_major"/>
</dbReference>
<dbReference type="InterPro" id="IPR005814">
    <property type="entry name" value="Aminotrans_3"/>
</dbReference>
<keyword evidence="7" id="KW-1185">Reference proteome</keyword>
<dbReference type="Gene3D" id="3.40.640.10">
    <property type="entry name" value="Type I PLP-dependent aspartate aminotransferase-like (Major domain)"/>
    <property type="match status" value="1"/>
</dbReference>
<dbReference type="STRING" id="1198449.ACAM_1334"/>
<dbReference type="PANTHER" id="PTHR43713:SF3">
    <property type="entry name" value="GLUTAMATE-1-SEMIALDEHYDE 2,1-AMINOMUTASE 1, CHLOROPLASTIC-RELATED"/>
    <property type="match status" value="1"/>
</dbReference>
<comment type="cofactor">
    <cofactor evidence="2">
        <name>pyridoxal 5'-phosphate</name>
        <dbReference type="ChEBI" id="CHEBI:597326"/>
    </cofactor>
</comment>
<evidence type="ECO:0000313" key="7">
    <source>
        <dbReference type="Proteomes" id="UP000016887"/>
    </source>
</evidence>
<dbReference type="GeneID" id="17110588"/>
<dbReference type="InterPro" id="IPR015424">
    <property type="entry name" value="PyrdxlP-dep_Trfase"/>
</dbReference>
<dbReference type="EMBL" id="AP012489">
    <property type="protein sequence ID" value="BAN90803.1"/>
    <property type="molecule type" value="Genomic_DNA"/>
</dbReference>
<evidence type="ECO:0000256" key="3">
    <source>
        <dbReference type="ARBA" id="ARBA00022898"/>
    </source>
</evidence>
<comment type="catalytic activity">
    <reaction evidence="1">
        <text>(S)-4-amino-5-oxopentanoate = 5-aminolevulinate</text>
        <dbReference type="Rhea" id="RHEA:14265"/>
        <dbReference type="ChEBI" id="CHEBI:57501"/>
        <dbReference type="ChEBI" id="CHEBI:356416"/>
        <dbReference type="EC" id="5.4.3.8"/>
    </reaction>
</comment>
<name>U3TFN8_9CREN</name>
<dbReference type="GO" id="GO:0008483">
    <property type="term" value="F:transaminase activity"/>
    <property type="evidence" value="ECO:0007669"/>
    <property type="project" value="UniProtKB-KW"/>
</dbReference>
<dbReference type="KEGG" id="acj:ACAM_1334"/>
<dbReference type="GO" id="GO:0042286">
    <property type="term" value="F:glutamate-1-semialdehyde 2,1-aminomutase activity"/>
    <property type="evidence" value="ECO:0007669"/>
    <property type="project" value="UniProtKB-EC"/>
</dbReference>
<dbReference type="Proteomes" id="UP000016887">
    <property type="component" value="Chromosome"/>
</dbReference>
<reference evidence="6 7" key="1">
    <citation type="journal article" date="2013" name="Appl. Environ. Microbiol.">
        <title>Variation of the Virus-Related Elements within Syntenic Genomes of the Hyperthermophilic Archaeon Aeropyrum.</title>
        <authorList>
            <person name="Daifuku T."/>
            <person name="Yoshida T."/>
            <person name="Kitamura T."/>
            <person name="Kawaichi S."/>
            <person name="Inoue T."/>
            <person name="Nomura K."/>
            <person name="Yoshida Y."/>
            <person name="Kuno S."/>
            <person name="Sako Y."/>
        </authorList>
    </citation>
    <scope>NUCLEOTIDE SEQUENCE [LARGE SCALE GENOMIC DNA]</scope>
    <source>
        <strain evidence="6 7">SY1</strain>
    </source>
</reference>
<dbReference type="SUPFAM" id="SSF53383">
    <property type="entry name" value="PLP-dependent transferases"/>
    <property type="match status" value="1"/>
</dbReference>
<dbReference type="OrthoDB" id="6524at2157"/>
<organism evidence="6 7">
    <name type="scientific">Aeropyrum camini SY1 = JCM 12091</name>
    <dbReference type="NCBI Taxonomy" id="1198449"/>
    <lineage>
        <taxon>Archaea</taxon>
        <taxon>Thermoproteota</taxon>
        <taxon>Thermoprotei</taxon>
        <taxon>Desulfurococcales</taxon>
        <taxon>Desulfurococcaceae</taxon>
        <taxon>Aeropyrum</taxon>
    </lineage>
</organism>
<dbReference type="Gene3D" id="3.90.1150.10">
    <property type="entry name" value="Aspartate Aminotransferase, domain 1"/>
    <property type="match status" value="1"/>
</dbReference>
<keyword evidence="3 5" id="KW-0663">Pyridoxal phosphate</keyword>
<dbReference type="InterPro" id="IPR015422">
    <property type="entry name" value="PyrdxlP-dep_Trfase_small"/>
</dbReference>
<dbReference type="PANTHER" id="PTHR43713">
    <property type="entry name" value="GLUTAMATE-1-SEMIALDEHYDE 2,1-AMINOMUTASE"/>
    <property type="match status" value="1"/>
</dbReference>